<keyword evidence="1" id="KW-0732">Signal</keyword>
<sequence>MKKTVARLICKFGAQLCAVAMVIAPLVSDICRNKYYQPEEPEGFEVFANEHRVS</sequence>
<organism evidence="2 3">
    <name type="scientific">Coprococcus hominis</name>
    <name type="common">ex Liu et al. 2022</name>
    <dbReference type="NCBI Taxonomy" id="2763039"/>
    <lineage>
        <taxon>Bacteria</taxon>
        <taxon>Bacillati</taxon>
        <taxon>Bacillota</taxon>
        <taxon>Clostridia</taxon>
        <taxon>Lachnospirales</taxon>
        <taxon>Lachnospiraceae</taxon>
        <taxon>Coprococcus</taxon>
    </lineage>
</organism>
<comment type="caution">
    <text evidence="2">The sequence shown here is derived from an EMBL/GenBank/DDBJ whole genome shotgun (WGS) entry which is preliminary data.</text>
</comment>
<evidence type="ECO:0008006" key="4">
    <source>
        <dbReference type="Google" id="ProtNLM"/>
    </source>
</evidence>
<dbReference type="AlphaFoldDB" id="A0A8I0AJR4"/>
<gene>
    <name evidence="2" type="ORF">H8S09_01060</name>
</gene>
<feature type="signal peptide" evidence="1">
    <location>
        <begin position="1"/>
        <end position="20"/>
    </location>
</feature>
<dbReference type="EMBL" id="JACOOX010000001">
    <property type="protein sequence ID" value="MBC5661491.1"/>
    <property type="molecule type" value="Genomic_DNA"/>
</dbReference>
<keyword evidence="3" id="KW-1185">Reference proteome</keyword>
<name>A0A8I0AJR4_9FIRM</name>
<evidence type="ECO:0000313" key="3">
    <source>
        <dbReference type="Proteomes" id="UP000615234"/>
    </source>
</evidence>
<feature type="chain" id="PRO_5034889734" description="Cyclic lactone autoinducer peptide" evidence="1">
    <location>
        <begin position="21"/>
        <end position="54"/>
    </location>
</feature>
<dbReference type="Proteomes" id="UP000615234">
    <property type="component" value="Unassembled WGS sequence"/>
</dbReference>
<accession>A0A8I0AJR4</accession>
<evidence type="ECO:0000313" key="2">
    <source>
        <dbReference type="EMBL" id="MBC5661491.1"/>
    </source>
</evidence>
<dbReference type="RefSeq" id="WP_181986509.1">
    <property type="nucleotide sequence ID" value="NZ_JACOOX010000001.1"/>
</dbReference>
<reference evidence="2 3" key="1">
    <citation type="submission" date="2020-08" db="EMBL/GenBank/DDBJ databases">
        <title>Genome public.</title>
        <authorList>
            <person name="Liu C."/>
            <person name="Sun Q."/>
        </authorList>
    </citation>
    <scope>NUCLEOTIDE SEQUENCE [LARGE SCALE GENOMIC DNA]</scope>
    <source>
        <strain evidence="2 3">NSJ-10</strain>
    </source>
</reference>
<protein>
    <recommendedName>
        <fullName evidence="4">Cyclic lactone autoinducer peptide</fullName>
    </recommendedName>
</protein>
<evidence type="ECO:0000256" key="1">
    <source>
        <dbReference type="SAM" id="SignalP"/>
    </source>
</evidence>
<proteinExistence type="predicted"/>